<accession>A0A6P2M1W9</accession>
<dbReference type="AlphaFoldDB" id="A0A6P2M1W9"/>
<gene>
    <name evidence="2" type="ORF">BLA13014_03393</name>
</gene>
<organism evidence="2 3">
    <name type="scientific">Burkholderia aenigmatica</name>
    <dbReference type="NCBI Taxonomy" id="2015348"/>
    <lineage>
        <taxon>Bacteria</taxon>
        <taxon>Pseudomonadati</taxon>
        <taxon>Pseudomonadota</taxon>
        <taxon>Betaproteobacteria</taxon>
        <taxon>Burkholderiales</taxon>
        <taxon>Burkholderiaceae</taxon>
        <taxon>Burkholderia</taxon>
        <taxon>Burkholderia cepacia complex</taxon>
    </lineage>
</organism>
<name>A0A6P2M1W9_9BURK</name>
<keyword evidence="1" id="KW-0812">Transmembrane</keyword>
<sequence length="62" mass="6997">MAVPRRPYIEENRSSNDARGDVHFVMHVIVVIGHAKRRGLYGWATTWAIATGGVVWFGIVKF</sequence>
<dbReference type="EMBL" id="CABVQC010000021">
    <property type="protein sequence ID" value="VWB74412.1"/>
    <property type="molecule type" value="Genomic_DNA"/>
</dbReference>
<keyword evidence="1" id="KW-1133">Transmembrane helix</keyword>
<evidence type="ECO:0000313" key="2">
    <source>
        <dbReference type="EMBL" id="VWB74412.1"/>
    </source>
</evidence>
<keyword evidence="1" id="KW-0472">Membrane</keyword>
<proteinExistence type="predicted"/>
<evidence type="ECO:0000256" key="1">
    <source>
        <dbReference type="SAM" id="Phobius"/>
    </source>
</evidence>
<reference evidence="2 3" key="1">
    <citation type="submission" date="2019-09" db="EMBL/GenBank/DDBJ databases">
        <authorList>
            <person name="Depoorter E."/>
        </authorList>
    </citation>
    <scope>NUCLEOTIDE SEQUENCE [LARGE SCALE GENOMIC DNA]</scope>
    <source>
        <strain evidence="2">LMG 13014</strain>
    </source>
</reference>
<feature type="transmembrane region" description="Helical" evidence="1">
    <location>
        <begin position="40"/>
        <end position="59"/>
    </location>
</feature>
<protein>
    <submittedName>
        <fullName evidence="2">Uncharacterized protein</fullName>
    </submittedName>
</protein>
<evidence type="ECO:0000313" key="3">
    <source>
        <dbReference type="Proteomes" id="UP000494261"/>
    </source>
</evidence>
<dbReference type="Proteomes" id="UP000494261">
    <property type="component" value="Unassembled WGS sequence"/>
</dbReference>